<feature type="compositionally biased region" description="Basic residues" evidence="1">
    <location>
        <begin position="181"/>
        <end position="200"/>
    </location>
</feature>
<evidence type="ECO:0000313" key="2">
    <source>
        <dbReference type="EMBL" id="KAJ7763713.1"/>
    </source>
</evidence>
<accession>A0AAD7JFN1</accession>
<feature type="compositionally biased region" description="Acidic residues" evidence="1">
    <location>
        <begin position="150"/>
        <end position="165"/>
    </location>
</feature>
<feature type="compositionally biased region" description="Low complexity" evidence="1">
    <location>
        <begin position="208"/>
        <end position="228"/>
    </location>
</feature>
<protein>
    <submittedName>
        <fullName evidence="2">Uncharacterized protein</fullName>
    </submittedName>
</protein>
<dbReference type="EMBL" id="JARKIB010000029">
    <property type="protein sequence ID" value="KAJ7763713.1"/>
    <property type="molecule type" value="Genomic_DNA"/>
</dbReference>
<dbReference type="Proteomes" id="UP001215598">
    <property type="component" value="Unassembled WGS sequence"/>
</dbReference>
<evidence type="ECO:0000313" key="3">
    <source>
        <dbReference type="Proteomes" id="UP001215598"/>
    </source>
</evidence>
<organism evidence="2 3">
    <name type="scientific">Mycena metata</name>
    <dbReference type="NCBI Taxonomy" id="1033252"/>
    <lineage>
        <taxon>Eukaryota</taxon>
        <taxon>Fungi</taxon>
        <taxon>Dikarya</taxon>
        <taxon>Basidiomycota</taxon>
        <taxon>Agaricomycotina</taxon>
        <taxon>Agaricomycetes</taxon>
        <taxon>Agaricomycetidae</taxon>
        <taxon>Agaricales</taxon>
        <taxon>Marasmiineae</taxon>
        <taxon>Mycenaceae</taxon>
        <taxon>Mycena</taxon>
    </lineage>
</organism>
<evidence type="ECO:0000256" key="1">
    <source>
        <dbReference type="SAM" id="MobiDB-lite"/>
    </source>
</evidence>
<proteinExistence type="predicted"/>
<dbReference type="AlphaFoldDB" id="A0AAD7JFN1"/>
<gene>
    <name evidence="2" type="ORF">B0H16DRAFT_1454980</name>
</gene>
<feature type="region of interest" description="Disordered" evidence="1">
    <location>
        <begin position="146"/>
        <end position="230"/>
    </location>
</feature>
<name>A0AAD7JFN1_9AGAR</name>
<reference evidence="2" key="1">
    <citation type="submission" date="2023-03" db="EMBL/GenBank/DDBJ databases">
        <title>Massive genome expansion in bonnet fungi (Mycena s.s.) driven by repeated elements and novel gene families across ecological guilds.</title>
        <authorList>
            <consortium name="Lawrence Berkeley National Laboratory"/>
            <person name="Harder C.B."/>
            <person name="Miyauchi S."/>
            <person name="Viragh M."/>
            <person name="Kuo A."/>
            <person name="Thoen E."/>
            <person name="Andreopoulos B."/>
            <person name="Lu D."/>
            <person name="Skrede I."/>
            <person name="Drula E."/>
            <person name="Henrissat B."/>
            <person name="Morin E."/>
            <person name="Kohler A."/>
            <person name="Barry K."/>
            <person name="LaButti K."/>
            <person name="Morin E."/>
            <person name="Salamov A."/>
            <person name="Lipzen A."/>
            <person name="Mereny Z."/>
            <person name="Hegedus B."/>
            <person name="Baldrian P."/>
            <person name="Stursova M."/>
            <person name="Weitz H."/>
            <person name="Taylor A."/>
            <person name="Grigoriev I.V."/>
            <person name="Nagy L.G."/>
            <person name="Martin F."/>
            <person name="Kauserud H."/>
        </authorList>
    </citation>
    <scope>NUCLEOTIDE SEQUENCE</scope>
    <source>
        <strain evidence="2">CBHHK182m</strain>
    </source>
</reference>
<sequence>MAEYCSRNVVHIPEGMPHYTTPNWPLLVTAMGRMFDANKDQQRHREHDLKKLTDTWRKVHSRSMTLWRQYLRKVIKIAGWLQTQGIIDDDTVTRYMWKGLHVDLRSLVEDWLLAQNPTRDMSAVFPQEVVIGVIDARFRRGRFDAKLDESGSDSGDESMDSDSDNSSDSQVSDSDDDLPQKKKSKKSKSKGKKKQVKVKRPATPVASPAARVPKPAKTAPTPPAASVSTDEVGDLVKQLSRMNIDNADYNYLAGTIWEMII</sequence>
<comment type="caution">
    <text evidence="2">The sequence shown here is derived from an EMBL/GenBank/DDBJ whole genome shotgun (WGS) entry which is preliminary data.</text>
</comment>
<keyword evidence="3" id="KW-1185">Reference proteome</keyword>